<dbReference type="GeneID" id="85229374"/>
<evidence type="ECO:0000313" key="2">
    <source>
        <dbReference type="Proteomes" id="UP001301797"/>
    </source>
</evidence>
<keyword evidence="2" id="KW-1185">Reference proteome</keyword>
<dbReference type="AlphaFoldDB" id="A0AA97I3K5"/>
<dbReference type="RefSeq" id="WP_317137556.1">
    <property type="nucleotide sequence ID" value="NZ_CP043875.1"/>
</dbReference>
<dbReference type="KEGG" id="mefw:F1737_04350"/>
<protein>
    <submittedName>
        <fullName evidence="1">Uncharacterized protein</fullName>
    </submittedName>
</protein>
<proteinExistence type="predicted"/>
<reference evidence="1 2" key="1">
    <citation type="submission" date="2019-09" db="EMBL/GenBank/DDBJ databases">
        <title>The complete genome of Methanoplanus sp. FWC-SCC4.</title>
        <authorList>
            <person name="Chen S.-C."/>
            <person name="Zhou Y.-Z."/>
            <person name="Lai M.-C."/>
        </authorList>
    </citation>
    <scope>NUCLEOTIDE SEQUENCE [LARGE SCALE GENOMIC DNA]</scope>
    <source>
        <strain evidence="1 2">FWC-SCC4</strain>
    </source>
</reference>
<sequence>MVDVILRFENKPDRVIKNVSLKFPIGNAYEAKWIDLVRKNGETITLNFRTYSVCELVPEDVKIRKSDGVITDDGYRVTCNFSSVEIIRPKAKPRRCC</sequence>
<dbReference type="EMBL" id="CP043875">
    <property type="protein sequence ID" value="WOF15986.1"/>
    <property type="molecule type" value="Genomic_DNA"/>
</dbReference>
<gene>
    <name evidence="1" type="ORF">F1737_04350</name>
</gene>
<evidence type="ECO:0000313" key="1">
    <source>
        <dbReference type="EMBL" id="WOF15986.1"/>
    </source>
</evidence>
<organism evidence="1 2">
    <name type="scientific">Methanochimaera problematica</name>
    <dbReference type="NCBI Taxonomy" id="2609417"/>
    <lineage>
        <taxon>Archaea</taxon>
        <taxon>Methanobacteriati</taxon>
        <taxon>Methanobacteriota</taxon>
        <taxon>Stenosarchaea group</taxon>
        <taxon>Methanomicrobia</taxon>
        <taxon>Methanomicrobiales</taxon>
        <taxon>Methanomicrobiaceae</taxon>
        <taxon>Methanochimaera</taxon>
    </lineage>
</organism>
<dbReference type="Proteomes" id="UP001301797">
    <property type="component" value="Chromosome"/>
</dbReference>
<accession>A0AA97I3K5</accession>
<name>A0AA97I3K5_9EURY</name>